<dbReference type="SUPFAM" id="SSF103491">
    <property type="entry name" value="Preprotein translocase SecY subunit"/>
    <property type="match status" value="1"/>
</dbReference>
<feature type="transmembrane region" description="Helical" evidence="2">
    <location>
        <begin position="87"/>
        <end position="106"/>
    </location>
</feature>
<feature type="transmembrane region" description="Helical" evidence="2">
    <location>
        <begin position="334"/>
        <end position="355"/>
    </location>
</feature>
<dbReference type="OrthoDB" id="420669at2759"/>
<dbReference type="PIRSF" id="PIRSF004557">
    <property type="entry name" value="SecY"/>
    <property type="match status" value="1"/>
</dbReference>
<accession>A0A9P6YC39</accession>
<dbReference type="GO" id="GO:0016020">
    <property type="term" value="C:membrane"/>
    <property type="evidence" value="ECO:0007669"/>
    <property type="project" value="InterPro"/>
</dbReference>
<name>A0A9P6YC39_RHIOR</name>
<comment type="similarity">
    <text evidence="1">Belongs to the SecY/SEC61-alpha family.</text>
</comment>
<dbReference type="Gene3D" id="1.10.3370.10">
    <property type="entry name" value="SecY subunit domain"/>
    <property type="match status" value="2"/>
</dbReference>
<feature type="transmembrane region" description="Helical" evidence="2">
    <location>
        <begin position="20"/>
        <end position="41"/>
    </location>
</feature>
<keyword evidence="2" id="KW-0812">Transmembrane</keyword>
<evidence type="ECO:0000313" key="4">
    <source>
        <dbReference type="EMBL" id="KAG1544659.1"/>
    </source>
</evidence>
<evidence type="ECO:0000256" key="1">
    <source>
        <dbReference type="RuleBase" id="RU004349"/>
    </source>
</evidence>
<dbReference type="InterPro" id="IPR002208">
    <property type="entry name" value="SecY/SEC61-alpha"/>
</dbReference>
<dbReference type="EMBL" id="JAANIT010000766">
    <property type="protein sequence ID" value="KAG1544659.1"/>
    <property type="molecule type" value="Genomic_DNA"/>
</dbReference>
<comment type="caution">
    <text evidence="4">The sequence shown here is derived from an EMBL/GenBank/DDBJ whole genome shotgun (WGS) entry which is preliminary data.</text>
</comment>
<dbReference type="InterPro" id="IPR023201">
    <property type="entry name" value="SecY_dom_sf"/>
</dbReference>
<protein>
    <recommendedName>
        <fullName evidence="3">Translocon Sec61/SecY plug domain-containing protein</fullName>
    </recommendedName>
</protein>
<dbReference type="GO" id="GO:0015031">
    <property type="term" value="P:protein transport"/>
    <property type="evidence" value="ECO:0007669"/>
    <property type="project" value="InterPro"/>
</dbReference>
<dbReference type="AlphaFoldDB" id="A0A9P6YC39"/>
<feature type="transmembrane region" description="Helical" evidence="2">
    <location>
        <begin position="212"/>
        <end position="233"/>
    </location>
</feature>
<evidence type="ECO:0000259" key="3">
    <source>
        <dbReference type="Pfam" id="PF10559"/>
    </source>
</evidence>
<evidence type="ECO:0000256" key="2">
    <source>
        <dbReference type="SAM" id="Phobius"/>
    </source>
</evidence>
<reference evidence="4" key="1">
    <citation type="journal article" date="2020" name="Microb. Genom.">
        <title>Genetic diversity of clinical and environmental Mucorales isolates obtained from an investigation of mucormycosis cases among solid organ transplant recipients.</title>
        <authorList>
            <person name="Nguyen M.H."/>
            <person name="Kaul D."/>
            <person name="Muto C."/>
            <person name="Cheng S.J."/>
            <person name="Richter R.A."/>
            <person name="Bruno V.M."/>
            <person name="Liu G."/>
            <person name="Beyhan S."/>
            <person name="Sundermann A.J."/>
            <person name="Mounaud S."/>
            <person name="Pasculle A.W."/>
            <person name="Nierman W.C."/>
            <person name="Driscoll E."/>
            <person name="Cumbie R."/>
            <person name="Clancy C.J."/>
            <person name="Dupont C.L."/>
        </authorList>
    </citation>
    <scope>NUCLEOTIDE SEQUENCE</scope>
    <source>
        <strain evidence="4">GL16</strain>
    </source>
</reference>
<feature type="domain" description="Translocon Sec61/SecY plug" evidence="3">
    <location>
        <begin position="29"/>
        <end position="62"/>
    </location>
</feature>
<feature type="transmembrane region" description="Helical" evidence="2">
    <location>
        <begin position="118"/>
        <end position="139"/>
    </location>
</feature>
<evidence type="ECO:0000313" key="5">
    <source>
        <dbReference type="Proteomes" id="UP000717996"/>
    </source>
</evidence>
<dbReference type="Proteomes" id="UP000717996">
    <property type="component" value="Unassembled WGS sequence"/>
</dbReference>
<dbReference type="Pfam" id="PF00344">
    <property type="entry name" value="SecY"/>
    <property type="match status" value="1"/>
</dbReference>
<feature type="transmembrane region" description="Helical" evidence="2">
    <location>
        <begin position="265"/>
        <end position="288"/>
    </location>
</feature>
<gene>
    <name evidence="4" type="ORF">G6F51_005933</name>
</gene>
<keyword evidence="2" id="KW-0472">Membrane</keyword>
<organism evidence="4 5">
    <name type="scientific">Rhizopus oryzae</name>
    <name type="common">Mucormycosis agent</name>
    <name type="synonym">Rhizopus arrhizus var. delemar</name>
    <dbReference type="NCBI Taxonomy" id="64495"/>
    <lineage>
        <taxon>Eukaryota</taxon>
        <taxon>Fungi</taxon>
        <taxon>Fungi incertae sedis</taxon>
        <taxon>Mucoromycota</taxon>
        <taxon>Mucoromycotina</taxon>
        <taxon>Mucoromycetes</taxon>
        <taxon>Mucorales</taxon>
        <taxon>Mucorineae</taxon>
        <taxon>Rhizopodaceae</taxon>
        <taxon>Rhizopus</taxon>
    </lineage>
</organism>
<dbReference type="Pfam" id="PF10559">
    <property type="entry name" value="Plug_translocon"/>
    <property type="match status" value="1"/>
</dbReference>
<sequence>MAALPDAESPDRKLPFNESVVYAGVSLPVYMVMSQLPLYGIKFLESSDRLDSLRVVMASNRGTLTELGIIPILTYVRYTYQNHKRRSTVLLLLAVLLAATQALILAFTGLDGNLNDTGVVGCGLLTLQLVLSSTVIMLMDGLMQKDYVLGSEINTFVASNVCQTAFWKFMTFYSVPTYRGSEYEGAIISIFHLIGSCSNKIRELKDAFYHPGLPNAMNAIATISMFALITYLLKFRVELSIKSNRMRSQRAYYPIRLFYTSGMPLMLQSALFFNVFVAIVCAYLSKLWTDVSGSSSRDVACQLKDQQVTLLAIMMFQWATLAIASVLADVLGSIGTGPDVLISVLVIFQYFEIFAREQSEGNLSMENMLDF</sequence>
<keyword evidence="2" id="KW-1133">Transmembrane helix</keyword>
<dbReference type="InterPro" id="IPR019561">
    <property type="entry name" value="Translocon_Sec61/SecY_plug_dom"/>
</dbReference>
<proteinExistence type="inferred from homology"/>
<dbReference type="PANTHER" id="PTHR10906">
    <property type="entry name" value="SECY/SEC61-ALPHA FAMILY MEMBER"/>
    <property type="match status" value="1"/>
</dbReference>